<keyword evidence="3" id="KW-0378">Hydrolase</keyword>
<gene>
    <name evidence="3" type="ORF">AOQ72_17890</name>
</gene>
<dbReference type="STRING" id="108015.GA0061099_1006425"/>
<organism evidence="3 4">
    <name type="scientific">Bradyrhizobium yuanmingense</name>
    <dbReference type="NCBI Taxonomy" id="108015"/>
    <lineage>
        <taxon>Bacteria</taxon>
        <taxon>Pseudomonadati</taxon>
        <taxon>Pseudomonadota</taxon>
        <taxon>Alphaproteobacteria</taxon>
        <taxon>Hyphomicrobiales</taxon>
        <taxon>Nitrobacteraceae</taxon>
        <taxon>Bradyrhizobium</taxon>
    </lineage>
</organism>
<dbReference type="InterPro" id="IPR001466">
    <property type="entry name" value="Beta-lactam-related"/>
</dbReference>
<dbReference type="InterPro" id="IPR012338">
    <property type="entry name" value="Beta-lactam/transpept-like"/>
</dbReference>
<feature type="signal peptide" evidence="1">
    <location>
        <begin position="1"/>
        <end position="32"/>
    </location>
</feature>
<keyword evidence="1" id="KW-0732">Signal</keyword>
<protein>
    <submittedName>
        <fullName evidence="3">Serine hydrolase</fullName>
    </submittedName>
</protein>
<name>A0A0R3CPH0_9BRAD</name>
<dbReference type="AlphaFoldDB" id="A0A0R3CPH0"/>
<reference evidence="3 4" key="1">
    <citation type="submission" date="2015-09" db="EMBL/GenBank/DDBJ databases">
        <title>Draft Genome Sequence of the Strain BR 3267 (Bradyrhizobium yuanmingense) recommended as inoculant for cowpea in Brazil.</title>
        <authorList>
            <person name="Simoes-Araujo J.L."/>
            <person name="Zilli J.E."/>
        </authorList>
    </citation>
    <scope>NUCLEOTIDE SEQUENCE [LARGE SCALE GENOMIC DNA]</scope>
    <source>
        <strain evidence="3 4">BR3267</strain>
    </source>
</reference>
<dbReference type="EMBL" id="LJYF01000026">
    <property type="protein sequence ID" value="KRP96206.1"/>
    <property type="molecule type" value="Genomic_DNA"/>
</dbReference>
<dbReference type="SUPFAM" id="SSF56601">
    <property type="entry name" value="beta-lactamase/transpeptidase-like"/>
    <property type="match status" value="1"/>
</dbReference>
<accession>A0A0R3CPH0</accession>
<dbReference type="PANTHER" id="PTHR43283">
    <property type="entry name" value="BETA-LACTAMASE-RELATED"/>
    <property type="match status" value="1"/>
</dbReference>
<evidence type="ECO:0000313" key="4">
    <source>
        <dbReference type="Proteomes" id="UP000051380"/>
    </source>
</evidence>
<evidence type="ECO:0000259" key="2">
    <source>
        <dbReference type="Pfam" id="PF00144"/>
    </source>
</evidence>
<dbReference type="Gene3D" id="3.40.710.10">
    <property type="entry name" value="DD-peptidase/beta-lactamase superfamily"/>
    <property type="match status" value="1"/>
</dbReference>
<evidence type="ECO:0000313" key="3">
    <source>
        <dbReference type="EMBL" id="KRP96206.1"/>
    </source>
</evidence>
<feature type="domain" description="Beta-lactamase-related" evidence="2">
    <location>
        <begin position="127"/>
        <end position="421"/>
    </location>
</feature>
<dbReference type="PANTHER" id="PTHR43283:SF14">
    <property type="entry name" value="BLL8153 PROTEIN"/>
    <property type="match status" value="1"/>
</dbReference>
<dbReference type="RefSeq" id="WP_057027492.1">
    <property type="nucleotide sequence ID" value="NZ_LJYF01000026.1"/>
</dbReference>
<sequence>MNWGASFRPRGCRRLFLPVIFASAIWSPLACAQDVRSAPAAPGPVFSDSGPDAELYGAAEGYPVGTRGAAPPLDKLVGSYSHFGEIYPSRRVARATTLWQFKRAPEPQVTYSLGTEKLGIADYLKRNPATGLLIARDDTILYEHYQYARTDHHRFVSQSMAKTLVAMLVGIAVSEGRIKSIDDLVATYVDGLAGTEYGNTSIRALLNMSSGVEFSEVYDGNDDIARLGRALFAGPPKDPAAIVAQFNTRTAPPGTKFHYASVETEILGLVLRAATGTPVADYLRDRIWDPIGTEADASWVIDGSGQEIAYCCFNATLRDYARLARLLAHDGAWEGRQLIPRQWLLDATTVRPEDGHLAPRVATRYFGYGYQVWLLPGEQRRFALIGIRGQLILVDPASKLVMVHTAVRQKPNEPGAFREPLALWSAVLQQLGQ</sequence>
<proteinExistence type="predicted"/>
<comment type="caution">
    <text evidence="3">The sequence shown here is derived from an EMBL/GenBank/DDBJ whole genome shotgun (WGS) entry which is preliminary data.</text>
</comment>
<feature type="chain" id="PRO_5006434564" evidence="1">
    <location>
        <begin position="33"/>
        <end position="433"/>
    </location>
</feature>
<dbReference type="GO" id="GO:0016787">
    <property type="term" value="F:hydrolase activity"/>
    <property type="evidence" value="ECO:0007669"/>
    <property type="project" value="UniProtKB-KW"/>
</dbReference>
<dbReference type="Pfam" id="PF00144">
    <property type="entry name" value="Beta-lactamase"/>
    <property type="match status" value="1"/>
</dbReference>
<evidence type="ECO:0000256" key="1">
    <source>
        <dbReference type="SAM" id="SignalP"/>
    </source>
</evidence>
<dbReference type="Proteomes" id="UP000051380">
    <property type="component" value="Unassembled WGS sequence"/>
</dbReference>
<dbReference type="InterPro" id="IPR050789">
    <property type="entry name" value="Diverse_Enzym_Activities"/>
</dbReference>